<dbReference type="STRING" id="226910.UCMB321_2076"/>
<evidence type="ECO:0008006" key="4">
    <source>
        <dbReference type="Google" id="ProtNLM"/>
    </source>
</evidence>
<feature type="chain" id="PRO_5002166742" description="Secreted protein" evidence="1">
    <location>
        <begin position="22"/>
        <end position="73"/>
    </location>
</feature>
<sequence>MDLRTIAFALMLSASPFTVLAGEGHDAGYAWAAENDIDDVAYCNTPSPSFNEGCEEYVEEIATSRSDADDDDE</sequence>
<protein>
    <recommendedName>
        <fullName evidence="4">Secreted protein</fullName>
    </recommendedName>
</protein>
<dbReference type="OrthoDB" id="8968750at2"/>
<organism evidence="2 3">
    <name type="scientific">Pseudomonas batumici</name>
    <dbReference type="NCBI Taxonomy" id="226910"/>
    <lineage>
        <taxon>Bacteria</taxon>
        <taxon>Pseudomonadati</taxon>
        <taxon>Pseudomonadota</taxon>
        <taxon>Gammaproteobacteria</taxon>
        <taxon>Pseudomonadales</taxon>
        <taxon>Pseudomonadaceae</taxon>
        <taxon>Pseudomonas</taxon>
    </lineage>
</organism>
<dbReference type="Proteomes" id="UP000031535">
    <property type="component" value="Unassembled WGS sequence"/>
</dbReference>
<comment type="caution">
    <text evidence="2">The sequence shown here is derived from an EMBL/GenBank/DDBJ whole genome shotgun (WGS) entry which is preliminary data.</text>
</comment>
<keyword evidence="3" id="KW-1185">Reference proteome</keyword>
<proteinExistence type="predicted"/>
<reference evidence="2 3" key="1">
    <citation type="submission" date="2015-01" db="EMBL/GenBank/DDBJ databases">
        <title>Complete genome of Pseudomonas batumici UCM B-321 producer of the batumin antibiotic with strong antistaphilococcal and potential anticancer activity.</title>
        <authorList>
            <person name="Klochko V.V."/>
            <person name="Zelena L.B."/>
            <person name="Elena K.A."/>
            <person name="Reva O.N."/>
        </authorList>
    </citation>
    <scope>NUCLEOTIDE SEQUENCE [LARGE SCALE GENOMIC DNA]</scope>
    <source>
        <strain evidence="2 3">UCM B-321</strain>
    </source>
</reference>
<name>A0A0C2I4E0_9PSED</name>
<dbReference type="RefSeq" id="WP_040066141.1">
    <property type="nucleotide sequence ID" value="NZ_JXDG01000022.1"/>
</dbReference>
<evidence type="ECO:0000313" key="2">
    <source>
        <dbReference type="EMBL" id="KIH84076.1"/>
    </source>
</evidence>
<accession>A0A0C2I4E0</accession>
<feature type="signal peptide" evidence="1">
    <location>
        <begin position="1"/>
        <end position="21"/>
    </location>
</feature>
<gene>
    <name evidence="2" type="ORF">UCMB321_2076</name>
</gene>
<evidence type="ECO:0000313" key="3">
    <source>
        <dbReference type="Proteomes" id="UP000031535"/>
    </source>
</evidence>
<dbReference type="AlphaFoldDB" id="A0A0C2I4E0"/>
<dbReference type="EMBL" id="JXDG01000022">
    <property type="protein sequence ID" value="KIH84076.1"/>
    <property type="molecule type" value="Genomic_DNA"/>
</dbReference>
<keyword evidence="1" id="KW-0732">Signal</keyword>
<evidence type="ECO:0000256" key="1">
    <source>
        <dbReference type="SAM" id="SignalP"/>
    </source>
</evidence>